<dbReference type="PANTHER" id="PTHR22835">
    <property type="entry name" value="ZINC FINGER FYVE DOMAIN CONTAINING PROTEIN"/>
    <property type="match status" value="1"/>
</dbReference>
<gene>
    <name evidence="3" type="ORF">K7432_015267</name>
</gene>
<dbReference type="SUPFAM" id="SSF52266">
    <property type="entry name" value="SGNH hydrolase"/>
    <property type="match status" value="1"/>
</dbReference>
<evidence type="ECO:0000256" key="1">
    <source>
        <dbReference type="ARBA" id="ARBA00008668"/>
    </source>
</evidence>
<evidence type="ECO:0000313" key="4">
    <source>
        <dbReference type="Proteomes" id="UP001479436"/>
    </source>
</evidence>
<name>A0ABR2WGE7_9FUNG</name>
<comment type="similarity">
    <text evidence="1">Belongs to the 'GDSL' lipolytic enzyme family.</text>
</comment>
<evidence type="ECO:0000256" key="2">
    <source>
        <dbReference type="SAM" id="SignalP"/>
    </source>
</evidence>
<evidence type="ECO:0000313" key="3">
    <source>
        <dbReference type="EMBL" id="KAK9760573.1"/>
    </source>
</evidence>
<protein>
    <submittedName>
        <fullName evidence="3">Uncharacterized protein</fullName>
    </submittedName>
</protein>
<feature type="chain" id="PRO_5045398484" evidence="2">
    <location>
        <begin position="19"/>
        <end position="287"/>
    </location>
</feature>
<dbReference type="EMBL" id="JASJQH010002009">
    <property type="protein sequence ID" value="KAK9760573.1"/>
    <property type="molecule type" value="Genomic_DNA"/>
</dbReference>
<reference evidence="3 4" key="1">
    <citation type="submission" date="2023-04" db="EMBL/GenBank/DDBJ databases">
        <title>Genome of Basidiobolus ranarum AG-B5.</title>
        <authorList>
            <person name="Stajich J.E."/>
            <person name="Carter-House D."/>
            <person name="Gryganskyi A."/>
        </authorList>
    </citation>
    <scope>NUCLEOTIDE SEQUENCE [LARGE SCALE GENOMIC DNA]</scope>
    <source>
        <strain evidence="3 4">AG-B5</strain>
    </source>
</reference>
<keyword evidence="4" id="KW-1185">Reference proteome</keyword>
<organism evidence="3 4">
    <name type="scientific">Basidiobolus ranarum</name>
    <dbReference type="NCBI Taxonomy" id="34480"/>
    <lineage>
        <taxon>Eukaryota</taxon>
        <taxon>Fungi</taxon>
        <taxon>Fungi incertae sedis</taxon>
        <taxon>Zoopagomycota</taxon>
        <taxon>Entomophthoromycotina</taxon>
        <taxon>Basidiobolomycetes</taxon>
        <taxon>Basidiobolales</taxon>
        <taxon>Basidiobolaceae</taxon>
        <taxon>Basidiobolus</taxon>
    </lineage>
</organism>
<dbReference type="Proteomes" id="UP001479436">
    <property type="component" value="Unassembled WGS sequence"/>
</dbReference>
<keyword evidence="2" id="KW-0732">Signal</keyword>
<accession>A0ABR2WGE7</accession>
<sequence>MSLYKFASLLVSISLVYGAPYGGGKYGIKTMVIFGDSYSDTGNVYKLTNQTSPPPYCYKGRSSNGPVWPEYLQKTTHWRVLNYAYGGATINNKVIQGHANKVPVPSIADQIVTHQSFLAREKLDPRTTLYVVAPAGNDYSQGVPIPSPQSVATNTYETSKVLLEPPFSGEHFVFFNAAFDHLPSNVQANATIGDRIKASRIKHNQLLNELLQENFKVDVKVFDMNALFEQELADPHYEDPQVGCVTIIPNNPPVICNHPKKKVFWDQVHPITSTHKMMAKRIGALFN</sequence>
<dbReference type="PANTHER" id="PTHR22835:SF659">
    <property type="entry name" value="GDSL LIPASE_ACYLHYDROLASE, PUTATIVE (AFU_ORTHOLOGUE AFUA_2G00510)-RELATED"/>
    <property type="match status" value="1"/>
</dbReference>
<dbReference type="InterPro" id="IPR036514">
    <property type="entry name" value="SGNH_hydro_sf"/>
</dbReference>
<dbReference type="CDD" id="cd01846">
    <property type="entry name" value="fatty_acyltransferase_like"/>
    <property type="match status" value="1"/>
</dbReference>
<comment type="caution">
    <text evidence="3">The sequence shown here is derived from an EMBL/GenBank/DDBJ whole genome shotgun (WGS) entry which is preliminary data.</text>
</comment>
<proteinExistence type="inferred from homology"/>
<feature type="signal peptide" evidence="2">
    <location>
        <begin position="1"/>
        <end position="18"/>
    </location>
</feature>
<dbReference type="Pfam" id="PF00657">
    <property type="entry name" value="Lipase_GDSL"/>
    <property type="match status" value="1"/>
</dbReference>
<dbReference type="Gene3D" id="3.40.50.1110">
    <property type="entry name" value="SGNH hydrolase"/>
    <property type="match status" value="1"/>
</dbReference>
<dbReference type="InterPro" id="IPR001087">
    <property type="entry name" value="GDSL"/>
</dbReference>